<dbReference type="SUPFAM" id="SSF52833">
    <property type="entry name" value="Thioredoxin-like"/>
    <property type="match status" value="1"/>
</dbReference>
<protein>
    <recommendedName>
        <fullName evidence="4">Glutathione S-transferase kappa</fullName>
        <ecNumber evidence="4">2.5.1.18</ecNumber>
    </recommendedName>
</protein>
<dbReference type="EC" id="2.5.1.18" evidence="4"/>
<dbReference type="InterPro" id="IPR001853">
    <property type="entry name" value="DSBA-like_thioredoxin_dom"/>
</dbReference>
<comment type="similarity">
    <text evidence="1 4">Belongs to the GST superfamily. Kappa family.</text>
</comment>
<evidence type="ECO:0000256" key="2">
    <source>
        <dbReference type="ARBA" id="ARBA00022679"/>
    </source>
</evidence>
<evidence type="ECO:0000256" key="4">
    <source>
        <dbReference type="PIRNR" id="PIRNR006386"/>
    </source>
</evidence>
<name>A0AAN6GUT3_9BASI</name>
<dbReference type="GO" id="GO:0004602">
    <property type="term" value="F:glutathione peroxidase activity"/>
    <property type="evidence" value="ECO:0007669"/>
    <property type="project" value="TreeGrafter"/>
</dbReference>
<proteinExistence type="inferred from homology"/>
<dbReference type="InterPro" id="IPR014440">
    <property type="entry name" value="HCCAis_GSTk"/>
</dbReference>
<organism evidence="7 8">
    <name type="scientific">Tilletia horrida</name>
    <dbReference type="NCBI Taxonomy" id="155126"/>
    <lineage>
        <taxon>Eukaryota</taxon>
        <taxon>Fungi</taxon>
        <taxon>Dikarya</taxon>
        <taxon>Basidiomycota</taxon>
        <taxon>Ustilaginomycotina</taxon>
        <taxon>Exobasidiomycetes</taxon>
        <taxon>Tilletiales</taxon>
        <taxon>Tilletiaceae</taxon>
        <taxon>Tilletia</taxon>
    </lineage>
</organism>
<evidence type="ECO:0000313" key="8">
    <source>
        <dbReference type="Proteomes" id="UP001176517"/>
    </source>
</evidence>
<dbReference type="GO" id="GO:0004364">
    <property type="term" value="F:glutathione transferase activity"/>
    <property type="evidence" value="ECO:0007669"/>
    <property type="project" value="UniProtKB-UniRule"/>
</dbReference>
<dbReference type="FunFam" id="3.40.30.10:FF:000096">
    <property type="entry name" value="Glutathione S-transferase kappa"/>
    <property type="match status" value="1"/>
</dbReference>
<dbReference type="InterPro" id="IPR051924">
    <property type="entry name" value="GST_Kappa/NadH"/>
</dbReference>
<reference evidence="7" key="1">
    <citation type="journal article" date="2023" name="PhytoFront">
        <title>Draft Genome Resources of Seven Strains of Tilletia horrida, Causal Agent of Kernel Smut of Rice.</title>
        <authorList>
            <person name="Khanal S."/>
            <person name="Antony Babu S."/>
            <person name="Zhou X.G."/>
        </authorList>
    </citation>
    <scope>NUCLEOTIDE SEQUENCE</scope>
    <source>
        <strain evidence="7">TX6</strain>
    </source>
</reference>
<dbReference type="InterPro" id="IPR036249">
    <property type="entry name" value="Thioredoxin-like_sf"/>
</dbReference>
<keyword evidence="8" id="KW-1185">Reference proteome</keyword>
<evidence type="ECO:0000259" key="6">
    <source>
        <dbReference type="Pfam" id="PF01323"/>
    </source>
</evidence>
<dbReference type="GO" id="GO:0006749">
    <property type="term" value="P:glutathione metabolic process"/>
    <property type="evidence" value="ECO:0007669"/>
    <property type="project" value="TreeGrafter"/>
</dbReference>
<evidence type="ECO:0000256" key="1">
    <source>
        <dbReference type="ARBA" id="ARBA00006494"/>
    </source>
</evidence>
<sequence length="233" mass="26387">MPGSARVTLYYDVISPWTRIALEVLKRYQKPWNIDLQLKPVNIAYLMQAATNKPPMSVPAKGAYMWSQDVLRSAQYYDVTLNRPSEFPVNTSYAQLFLRHISDHSSATYRDKHIPAIDACFAAVWSNDKRLLTPEQIYDAVGSLWSADQKDEVLKLIKESGSREHKDRLKAESASVAQESGAFGLPWIVIEKDGHTSTWFGSDRFEQIAAVLGAEWKGPYPDGRRCHIDLAKL</sequence>
<dbReference type="Gene3D" id="3.40.30.10">
    <property type="entry name" value="Glutaredoxin"/>
    <property type="match status" value="1"/>
</dbReference>
<dbReference type="GO" id="GO:0005739">
    <property type="term" value="C:mitochondrion"/>
    <property type="evidence" value="ECO:0007669"/>
    <property type="project" value="TreeGrafter"/>
</dbReference>
<dbReference type="PIRSF" id="PIRSF006386">
    <property type="entry name" value="HCCAis_GSTk"/>
    <property type="match status" value="1"/>
</dbReference>
<evidence type="ECO:0000313" key="7">
    <source>
        <dbReference type="EMBL" id="KAK0555331.1"/>
    </source>
</evidence>
<keyword evidence="2 4" id="KW-0808">Transferase</keyword>
<dbReference type="PANTHER" id="PTHR42943">
    <property type="entry name" value="GLUTATHIONE S-TRANSFERASE KAPPA"/>
    <property type="match status" value="1"/>
</dbReference>
<dbReference type="Pfam" id="PF01323">
    <property type="entry name" value="DSBA"/>
    <property type="match status" value="1"/>
</dbReference>
<dbReference type="AlphaFoldDB" id="A0AAN6GUT3"/>
<evidence type="ECO:0000256" key="3">
    <source>
        <dbReference type="ARBA" id="ARBA00047960"/>
    </source>
</evidence>
<dbReference type="PANTHER" id="PTHR42943:SF2">
    <property type="entry name" value="GLUTATHIONE S-TRANSFERASE KAPPA 1"/>
    <property type="match status" value="1"/>
</dbReference>
<accession>A0AAN6GUT3</accession>
<comment type="caution">
    <text evidence="7">The sequence shown here is derived from an EMBL/GenBank/DDBJ whole genome shotgun (WGS) entry which is preliminary data.</text>
</comment>
<evidence type="ECO:0000256" key="5">
    <source>
        <dbReference type="PIRSR" id="PIRSR006386-1"/>
    </source>
</evidence>
<feature type="domain" description="DSBA-like thioredoxin" evidence="6">
    <location>
        <begin position="7"/>
        <end position="212"/>
    </location>
</feature>
<comment type="catalytic activity">
    <reaction evidence="3 4">
        <text>RX + glutathione = an S-substituted glutathione + a halide anion + H(+)</text>
        <dbReference type="Rhea" id="RHEA:16437"/>
        <dbReference type="ChEBI" id="CHEBI:15378"/>
        <dbReference type="ChEBI" id="CHEBI:16042"/>
        <dbReference type="ChEBI" id="CHEBI:17792"/>
        <dbReference type="ChEBI" id="CHEBI:57925"/>
        <dbReference type="ChEBI" id="CHEBI:90779"/>
        <dbReference type="EC" id="2.5.1.18"/>
    </reaction>
</comment>
<dbReference type="Proteomes" id="UP001176517">
    <property type="component" value="Unassembled WGS sequence"/>
</dbReference>
<feature type="active site" description="Nucleophile" evidence="5">
    <location>
        <position position="15"/>
    </location>
</feature>
<dbReference type="EMBL" id="JAPDMZ010000028">
    <property type="protein sequence ID" value="KAK0555331.1"/>
    <property type="molecule type" value="Genomic_DNA"/>
</dbReference>
<dbReference type="GO" id="GO:0005777">
    <property type="term" value="C:peroxisome"/>
    <property type="evidence" value="ECO:0007669"/>
    <property type="project" value="TreeGrafter"/>
</dbReference>
<gene>
    <name evidence="7" type="ORF">OC846_001759</name>
</gene>